<evidence type="ECO:0000256" key="8">
    <source>
        <dbReference type="ARBA" id="ARBA00023186"/>
    </source>
</evidence>
<gene>
    <name evidence="12" type="ORF">BN7_130</name>
</gene>
<keyword evidence="3 10" id="KW-0812">Transmembrane</keyword>
<name>K0KEC2_WICCF</name>
<dbReference type="eggNOG" id="ENOG502S2G8">
    <property type="taxonomic scope" value="Eukaryota"/>
</dbReference>
<proteinExistence type="inferred from homology"/>
<dbReference type="PANTHER" id="PTHR28202">
    <property type="entry name" value="ASSEMBLY FACTOR CBP4"/>
    <property type="match status" value="1"/>
</dbReference>
<keyword evidence="5 10" id="KW-1133">Transmembrane helix</keyword>
<keyword evidence="6 10" id="KW-0496">Mitochondrion</keyword>
<evidence type="ECO:0000313" key="13">
    <source>
        <dbReference type="Proteomes" id="UP000009328"/>
    </source>
</evidence>
<dbReference type="STRING" id="1206466.K0KEC2"/>
<keyword evidence="7 10" id="KW-0472">Membrane</keyword>
<keyword evidence="4 10" id="KW-0999">Mitochondrion inner membrane</keyword>
<dbReference type="EMBL" id="CAIF01000001">
    <property type="protein sequence ID" value="CCH40597.1"/>
    <property type="molecule type" value="Genomic_DNA"/>
</dbReference>
<evidence type="ECO:0000256" key="3">
    <source>
        <dbReference type="ARBA" id="ARBA00022692"/>
    </source>
</evidence>
<evidence type="ECO:0000256" key="7">
    <source>
        <dbReference type="ARBA" id="ARBA00023136"/>
    </source>
</evidence>
<comment type="caution">
    <text evidence="12">The sequence shown here is derived from an EMBL/GenBank/DDBJ whole genome shotgun (WGS) entry which is preliminary data.</text>
</comment>
<reference evidence="12 13" key="1">
    <citation type="journal article" date="2012" name="Eukaryot. Cell">
        <title>Draft genome sequence of Wickerhamomyces ciferrii NRRL Y-1031 F-60-10.</title>
        <authorList>
            <person name="Schneider J."/>
            <person name="Andrea H."/>
            <person name="Blom J."/>
            <person name="Jaenicke S."/>
            <person name="Ruckert C."/>
            <person name="Schorsch C."/>
            <person name="Szczepanowski R."/>
            <person name="Farwick M."/>
            <person name="Goesmann A."/>
            <person name="Puhler A."/>
            <person name="Schaffer S."/>
            <person name="Tauch A."/>
            <person name="Kohler T."/>
            <person name="Brinkrolf K."/>
        </authorList>
    </citation>
    <scope>NUCLEOTIDE SEQUENCE [LARGE SCALE GENOMIC DNA]</scope>
    <source>
        <strain evidence="13">ATCC 14091 / BCRC 22168 / CBS 111 / JCM 3599 / NBRC 0793 / NRRL Y-1031 F-60-10</strain>
    </source>
</reference>
<evidence type="ECO:0000256" key="10">
    <source>
        <dbReference type="RuleBase" id="RU368005"/>
    </source>
</evidence>
<accession>K0KEC2</accession>
<sequence length="145" mass="17164">MEKPLWYRWARVYAVGASIVGFGVVAYLYATPTDEELINRLSPELRAQYERERGLRRKEQEELIKIVKQTSASQDPIWMTGPIKSPLENHGTQLADVKQQYEKQVAEQKQLQEIEQIRAELEETQRKTKLETEEQLKKKTWFGWR</sequence>
<evidence type="ECO:0000313" key="12">
    <source>
        <dbReference type="EMBL" id="CCH40597.1"/>
    </source>
</evidence>
<evidence type="ECO:0000256" key="1">
    <source>
        <dbReference type="ARBA" id="ARBA00004434"/>
    </source>
</evidence>
<dbReference type="HOGENOM" id="CLU_147520_0_0_1"/>
<dbReference type="GO" id="GO:0034551">
    <property type="term" value="P:mitochondrial respiratory chain complex III assembly"/>
    <property type="evidence" value="ECO:0007669"/>
    <property type="project" value="TreeGrafter"/>
</dbReference>
<evidence type="ECO:0000256" key="5">
    <source>
        <dbReference type="ARBA" id="ARBA00022989"/>
    </source>
</evidence>
<comment type="function">
    <text evidence="9 10">Essential for the assembly of ubiquinol-cytochrome c reductase. It has a direct effect on the correct occurrence of the Rieske protein, core 4, core 5 and apocytochrome b.</text>
</comment>
<dbReference type="Pfam" id="PF07960">
    <property type="entry name" value="CBP4"/>
    <property type="match status" value="1"/>
</dbReference>
<evidence type="ECO:0000256" key="2">
    <source>
        <dbReference type="ARBA" id="ARBA00006780"/>
    </source>
</evidence>
<evidence type="ECO:0000256" key="11">
    <source>
        <dbReference type="SAM" id="Coils"/>
    </source>
</evidence>
<dbReference type="GO" id="GO:0005743">
    <property type="term" value="C:mitochondrial inner membrane"/>
    <property type="evidence" value="ECO:0007669"/>
    <property type="project" value="UniProtKB-SubCell"/>
</dbReference>
<dbReference type="Proteomes" id="UP000009328">
    <property type="component" value="Unassembled WGS sequence"/>
</dbReference>
<feature type="coiled-coil region" evidence="11">
    <location>
        <begin position="87"/>
        <end position="134"/>
    </location>
</feature>
<dbReference type="FunCoup" id="K0KEC2">
    <property type="interactions" value="55"/>
</dbReference>
<evidence type="ECO:0000256" key="6">
    <source>
        <dbReference type="ARBA" id="ARBA00023128"/>
    </source>
</evidence>
<dbReference type="PANTHER" id="PTHR28202:SF1">
    <property type="entry name" value="ASSEMBLY FACTOR CBP4"/>
    <property type="match status" value="1"/>
</dbReference>
<protein>
    <recommendedName>
        <fullName evidence="10">Cytochrome b mRNA-processing protein 4</fullName>
    </recommendedName>
</protein>
<dbReference type="InterPro" id="IPR012420">
    <property type="entry name" value="Cbp4"/>
</dbReference>
<organism evidence="12 13">
    <name type="scientific">Wickerhamomyces ciferrii (strain ATCC 14091 / BCRC 22168 / CBS 111 / JCM 3599 / NBRC 0793 / NRRL Y-1031 F-60-10)</name>
    <name type="common">Yeast</name>
    <name type="synonym">Pichia ciferrii</name>
    <dbReference type="NCBI Taxonomy" id="1206466"/>
    <lineage>
        <taxon>Eukaryota</taxon>
        <taxon>Fungi</taxon>
        <taxon>Dikarya</taxon>
        <taxon>Ascomycota</taxon>
        <taxon>Saccharomycotina</taxon>
        <taxon>Saccharomycetes</taxon>
        <taxon>Phaffomycetales</taxon>
        <taxon>Wickerhamomycetaceae</taxon>
        <taxon>Wickerhamomyces</taxon>
    </lineage>
</organism>
<comment type="similarity">
    <text evidence="2 10">Belongs to the CBP4 family.</text>
</comment>
<keyword evidence="11" id="KW-0175">Coiled coil</keyword>
<evidence type="ECO:0000256" key="9">
    <source>
        <dbReference type="ARBA" id="ARBA00025413"/>
    </source>
</evidence>
<evidence type="ECO:0000256" key="4">
    <source>
        <dbReference type="ARBA" id="ARBA00022792"/>
    </source>
</evidence>
<keyword evidence="13" id="KW-1185">Reference proteome</keyword>
<keyword evidence="8 10" id="KW-0143">Chaperone</keyword>
<dbReference type="InParanoid" id="K0KEC2"/>
<feature type="transmembrane region" description="Helical" evidence="10">
    <location>
        <begin position="12"/>
        <end position="30"/>
    </location>
</feature>
<comment type="subcellular location">
    <subcellularLocation>
        <location evidence="1 10">Mitochondrion inner membrane</location>
        <topology evidence="1 10">Single-pass membrane protein</topology>
    </subcellularLocation>
</comment>
<dbReference type="AlphaFoldDB" id="K0KEC2"/>